<evidence type="ECO:0000313" key="5">
    <source>
        <dbReference type="WBParaSite" id="HDID_0001090401-mRNA-1"/>
    </source>
</evidence>
<keyword evidence="1" id="KW-0880">Kelch repeat</keyword>
<reference evidence="3 4" key="2">
    <citation type="submission" date="2018-11" db="EMBL/GenBank/DDBJ databases">
        <authorList>
            <consortium name="Pathogen Informatics"/>
        </authorList>
    </citation>
    <scope>NUCLEOTIDE SEQUENCE [LARGE SCALE GENOMIC DNA]</scope>
</reference>
<sequence length="498" mass="55862">VKDEGIEEEATGNSFAVFCPSTSHLHKSVKYLSQIRPLCLELKSVMRIYRDHIDRIDGTSQVTHVVGSVRWWHPSLVINVSHVLSSVSRRDDRHPFKYLCANTQTHSGNARGHCGGDLIASQSLLIARRCLAAGLKTAMEQPIASSSMPSSSIEANGQSPESQERLAIFEHKANTTRVCILNPECTEVEIEHQLPLRGYTNIFPFQNKLVFIGDWLSEKEPGSRRVDLMDLSTGQVSPLPDMMNAICSPVGVGTENEIFVFGTEILSDSPERFSNEVYEVASGKWSLLPPMIEERSRCAVVNIPDSGILVIGGTGRNRLPLRSTELLTRWSGKCGDGGGVKWQWFPFPPMNKDHGDYILAFYFQGKVYVIGWGENVSMIEMLDVEAGRQWTYLTSFGIRQRICICSMARVGNKLFVKASSLTVDVCLAFVKHARCVLSNNQMDEYRIKRTPSLHISTKILARPHRTDISDISVWNSTTGQRLYRLRSSDQCPFWCTFL</sequence>
<dbReference type="InterPro" id="IPR015915">
    <property type="entry name" value="Kelch-typ_b-propeller"/>
</dbReference>
<accession>A0A0R3SYQ9</accession>
<dbReference type="OrthoDB" id="6282652at2759"/>
<dbReference type="Gene3D" id="2.120.10.80">
    <property type="entry name" value="Kelch-type beta propeller"/>
    <property type="match status" value="1"/>
</dbReference>
<dbReference type="AlphaFoldDB" id="A0A0R3SYQ9"/>
<dbReference type="Proteomes" id="UP000274504">
    <property type="component" value="Unassembled WGS sequence"/>
</dbReference>
<evidence type="ECO:0000313" key="4">
    <source>
        <dbReference type="Proteomes" id="UP000274504"/>
    </source>
</evidence>
<protein>
    <submittedName>
        <fullName evidence="5">F-box/kelch-repeat protein</fullName>
    </submittedName>
</protein>
<dbReference type="PANTHER" id="PTHR24412">
    <property type="entry name" value="KELCH PROTEIN"/>
    <property type="match status" value="1"/>
</dbReference>
<dbReference type="EMBL" id="UYSG01012083">
    <property type="protein sequence ID" value="VDL64281.1"/>
    <property type="molecule type" value="Genomic_DNA"/>
</dbReference>
<organism evidence="5">
    <name type="scientific">Hymenolepis diminuta</name>
    <name type="common">Rat tapeworm</name>
    <dbReference type="NCBI Taxonomy" id="6216"/>
    <lineage>
        <taxon>Eukaryota</taxon>
        <taxon>Metazoa</taxon>
        <taxon>Spiralia</taxon>
        <taxon>Lophotrochozoa</taxon>
        <taxon>Platyhelminthes</taxon>
        <taxon>Cestoda</taxon>
        <taxon>Eucestoda</taxon>
        <taxon>Cyclophyllidea</taxon>
        <taxon>Hymenolepididae</taxon>
        <taxon>Hymenolepis</taxon>
    </lineage>
</organism>
<evidence type="ECO:0000256" key="2">
    <source>
        <dbReference type="ARBA" id="ARBA00022737"/>
    </source>
</evidence>
<gene>
    <name evidence="3" type="ORF">HDID_LOCUS10902</name>
</gene>
<evidence type="ECO:0000313" key="3">
    <source>
        <dbReference type="EMBL" id="VDL64281.1"/>
    </source>
</evidence>
<evidence type="ECO:0000256" key="1">
    <source>
        <dbReference type="ARBA" id="ARBA00022441"/>
    </source>
</evidence>
<dbReference type="WBParaSite" id="HDID_0001090401-mRNA-1">
    <property type="protein sequence ID" value="HDID_0001090401-mRNA-1"/>
    <property type="gene ID" value="HDID_0001090401"/>
</dbReference>
<proteinExistence type="predicted"/>
<dbReference type="PANTHER" id="PTHR24412:SF489">
    <property type="entry name" value="RING FINGER DOMAIN AND KELCH REPEAT-CONTAINING PROTEIN DDB_G0271372"/>
    <property type="match status" value="1"/>
</dbReference>
<name>A0A0R3SYQ9_HYMDI</name>
<keyword evidence="2" id="KW-0677">Repeat</keyword>
<dbReference type="SUPFAM" id="SSF117281">
    <property type="entry name" value="Kelch motif"/>
    <property type="match status" value="1"/>
</dbReference>
<reference evidence="5" key="1">
    <citation type="submission" date="2017-02" db="UniProtKB">
        <authorList>
            <consortium name="WormBaseParasite"/>
        </authorList>
    </citation>
    <scope>IDENTIFICATION</scope>
</reference>